<proteinExistence type="predicted"/>
<sequence length="325" mass="38081">MLTELKRYNNLGSVNEVIYLLTETLTDEPKSISDIEKFCLSNTSHYNIPSKGIVALLEFISAITYCERGVFLNEFGHGLSKSVIDGTTSRKIVEKLLSKILLEGMYSDFLDLESISFDFIHEAYTIKNSHIPFKYSGIRNLLINYGFFKYNSNSNILLIIDKSYTDFLKEILKTVRKKLSIEKFKEMLMLKEKYGQEAEEFVLNYEKKRLSGHIHLEKLSQVSVIDVKAGYDIISFNSLSSEVYDRFIEVKSYSNNLSFYWTRNEIETSKNKGKSYYLYLVDRDKMNQIGYQPHIIANPYINVFKNNAWKREPETWFFRNDDENH</sequence>
<evidence type="ECO:0000313" key="3">
    <source>
        <dbReference type="Proteomes" id="UP000270678"/>
    </source>
</evidence>
<dbReference type="OrthoDB" id="9781481at2"/>
<reference evidence="3" key="1">
    <citation type="submission" date="2018-12" db="EMBL/GenBank/DDBJ databases">
        <title>Complete genome sequence of Paenibacillus sp. MBLB1234.</title>
        <authorList>
            <person name="Nam Y.-D."/>
            <person name="Kang J."/>
            <person name="Chung W.-H."/>
            <person name="Park Y.S."/>
        </authorList>
    </citation>
    <scope>NUCLEOTIDE SEQUENCE [LARGE SCALE GENOMIC DNA]</scope>
    <source>
        <strain evidence="3">MBLB1234</strain>
    </source>
</reference>
<accession>A0A3Q9I855</accession>
<name>A0A3Q9I855_9BACL</name>
<organism evidence="2 3">
    <name type="scientific">Paenibacillus lutimineralis</name>
    <dbReference type="NCBI Taxonomy" id="2707005"/>
    <lineage>
        <taxon>Bacteria</taxon>
        <taxon>Bacillati</taxon>
        <taxon>Bacillota</taxon>
        <taxon>Bacilli</taxon>
        <taxon>Bacillales</taxon>
        <taxon>Paenibacillaceae</taxon>
        <taxon>Paenibacillus</taxon>
    </lineage>
</organism>
<dbReference type="InterPro" id="IPR024975">
    <property type="entry name" value="NOV_C"/>
</dbReference>
<feature type="domain" description="Protein NO VEIN C-terminal" evidence="1">
    <location>
        <begin position="198"/>
        <end position="285"/>
    </location>
</feature>
<gene>
    <name evidence="2" type="ORF">EI981_01710</name>
</gene>
<protein>
    <submittedName>
        <fullName evidence="2">DUF3883 domain-containing protein</fullName>
    </submittedName>
</protein>
<keyword evidence="3" id="KW-1185">Reference proteome</keyword>
<evidence type="ECO:0000313" key="2">
    <source>
        <dbReference type="EMBL" id="AZS13309.1"/>
    </source>
</evidence>
<dbReference type="Proteomes" id="UP000270678">
    <property type="component" value="Chromosome"/>
</dbReference>
<dbReference type="KEGG" id="plut:EI981_01710"/>
<dbReference type="EMBL" id="CP034346">
    <property type="protein sequence ID" value="AZS13309.1"/>
    <property type="molecule type" value="Genomic_DNA"/>
</dbReference>
<evidence type="ECO:0000259" key="1">
    <source>
        <dbReference type="Pfam" id="PF13020"/>
    </source>
</evidence>
<dbReference type="AlphaFoldDB" id="A0A3Q9I855"/>
<dbReference type="Pfam" id="PF13020">
    <property type="entry name" value="NOV_C"/>
    <property type="match status" value="1"/>
</dbReference>